<sequence>MWKRKKPDPVPPDWTLDTLTCAQAHGMGVSNATAPHLQHLFVDKSDFVPAFLEQICASFEAKQHELLTNRTGELDGIQKGYENAIRFVATAMRSYGVLENDLIALGPEPQAPTSREYMRPLTPYEAQQVKMGQRRRRMEKERHTLRNGIDTEIAVISNLQGSWNTCWQKHGGAVGGALSQARRLLACYKEGLYSRHERAPLLVGVWTPPELALREEWYFDPDEHRERTFPPGILQHGDELAHAWLNFWQRDPQPLSLESGDDGTFELE</sequence>
<comment type="caution">
    <text evidence="1">The sequence shown here is derived from an EMBL/GenBank/DDBJ whole genome shotgun (WGS) entry which is preliminary data.</text>
</comment>
<reference evidence="1 2" key="1">
    <citation type="submission" date="2019-10" db="EMBL/GenBank/DDBJ databases">
        <title>Whole genome shotgun sequence of Acrocarpospora corrugata NBRC 13972.</title>
        <authorList>
            <person name="Ichikawa N."/>
            <person name="Kimura A."/>
            <person name="Kitahashi Y."/>
            <person name="Komaki H."/>
            <person name="Oguchi A."/>
        </authorList>
    </citation>
    <scope>NUCLEOTIDE SEQUENCE [LARGE SCALE GENOMIC DNA]</scope>
    <source>
        <strain evidence="1 2">NBRC 13972</strain>
    </source>
</reference>
<dbReference type="Proteomes" id="UP000334990">
    <property type="component" value="Unassembled WGS sequence"/>
</dbReference>
<protein>
    <submittedName>
        <fullName evidence="1">Uncharacterized protein</fullName>
    </submittedName>
</protein>
<name>A0A5M3VW21_9ACTN</name>
<dbReference type="AlphaFoldDB" id="A0A5M3VW21"/>
<keyword evidence="2" id="KW-1185">Reference proteome</keyword>
<evidence type="ECO:0000313" key="1">
    <source>
        <dbReference type="EMBL" id="GER98940.1"/>
    </source>
</evidence>
<proteinExistence type="predicted"/>
<accession>A0A5M3VW21</accession>
<gene>
    <name evidence="1" type="ORF">Acor_10040</name>
</gene>
<evidence type="ECO:0000313" key="2">
    <source>
        <dbReference type="Proteomes" id="UP000334990"/>
    </source>
</evidence>
<organism evidence="1 2">
    <name type="scientific">Acrocarpospora corrugata</name>
    <dbReference type="NCBI Taxonomy" id="35763"/>
    <lineage>
        <taxon>Bacteria</taxon>
        <taxon>Bacillati</taxon>
        <taxon>Actinomycetota</taxon>
        <taxon>Actinomycetes</taxon>
        <taxon>Streptosporangiales</taxon>
        <taxon>Streptosporangiaceae</taxon>
        <taxon>Acrocarpospora</taxon>
    </lineage>
</organism>
<dbReference type="EMBL" id="BLAD01000038">
    <property type="protein sequence ID" value="GER98940.1"/>
    <property type="molecule type" value="Genomic_DNA"/>
</dbReference>